<protein>
    <submittedName>
        <fullName evidence="5">Molybdate ABC transporter ATP-binding protein</fullName>
    </submittedName>
</protein>
<dbReference type="Gene3D" id="3.40.50.300">
    <property type="entry name" value="P-loop containing nucleotide triphosphate hydrolases"/>
    <property type="match status" value="1"/>
</dbReference>
<dbReference type="PANTHER" id="PTHR42781">
    <property type="entry name" value="SPERMIDINE/PUTRESCINE IMPORT ATP-BINDING PROTEIN POTA"/>
    <property type="match status" value="1"/>
</dbReference>
<evidence type="ECO:0000313" key="6">
    <source>
        <dbReference type="Proteomes" id="UP000505077"/>
    </source>
</evidence>
<dbReference type="PANTHER" id="PTHR42781:SF4">
    <property type="entry name" value="SPERMIDINE_PUTRESCINE IMPORT ATP-BINDING PROTEIN POTA"/>
    <property type="match status" value="1"/>
</dbReference>
<feature type="domain" description="ABC transporter" evidence="4">
    <location>
        <begin position="4"/>
        <end position="236"/>
    </location>
</feature>
<dbReference type="InterPro" id="IPR003593">
    <property type="entry name" value="AAA+_ATPase"/>
</dbReference>
<evidence type="ECO:0000259" key="4">
    <source>
        <dbReference type="PROSITE" id="PS50893"/>
    </source>
</evidence>
<keyword evidence="1" id="KW-0813">Transport</keyword>
<dbReference type="PROSITE" id="PS00211">
    <property type="entry name" value="ABC_TRANSPORTER_1"/>
    <property type="match status" value="1"/>
</dbReference>
<dbReference type="AlphaFoldDB" id="A0A6L2R6H3"/>
<reference evidence="5 6" key="1">
    <citation type="journal article" date="2020" name="ISME J.">
        <title>Parallel Reductive Genome Evolution in Desulfovibrio Ectosymbionts Independently Acquired by Trichonympha Protists in the Termite Gut.</title>
        <authorList>
            <person name="Takeuchi M."/>
            <person name="Kuwahara H."/>
            <person name="Murakami T."/>
            <person name="Takahashi K."/>
            <person name="Kajitani R."/>
            <person name="Toyoda A."/>
            <person name="Itoh T."/>
            <person name="Ohkuma M."/>
            <person name="Hongoh Y."/>
        </authorList>
    </citation>
    <scope>NUCLEOTIDE SEQUENCE [LARGE SCALE GENOMIC DNA]</scope>
    <source>
        <strain evidence="5">ZnDsv-02</strain>
    </source>
</reference>
<dbReference type="GO" id="GO:0016887">
    <property type="term" value="F:ATP hydrolysis activity"/>
    <property type="evidence" value="ECO:0007669"/>
    <property type="project" value="InterPro"/>
</dbReference>
<dbReference type="SUPFAM" id="SSF52540">
    <property type="entry name" value="P-loop containing nucleoside triphosphate hydrolases"/>
    <property type="match status" value="1"/>
</dbReference>
<name>A0A6L2R6H3_9BACT</name>
<evidence type="ECO:0000256" key="1">
    <source>
        <dbReference type="ARBA" id="ARBA00022448"/>
    </source>
</evidence>
<dbReference type="InterPro" id="IPR050093">
    <property type="entry name" value="ABC_SmlMolc_Importer"/>
</dbReference>
<organism evidence="5 6">
    <name type="scientific">Candidatus Desulfovibrio kirbyi</name>
    <dbReference type="NCBI Taxonomy" id="2696086"/>
    <lineage>
        <taxon>Bacteria</taxon>
        <taxon>Pseudomonadati</taxon>
        <taxon>Thermodesulfobacteriota</taxon>
        <taxon>Desulfovibrionia</taxon>
        <taxon>Desulfovibrionales</taxon>
        <taxon>Desulfovibrionaceae</taxon>
        <taxon>Desulfovibrio</taxon>
    </lineage>
</organism>
<keyword evidence="2" id="KW-0547">Nucleotide-binding</keyword>
<evidence type="ECO:0000313" key="5">
    <source>
        <dbReference type="EMBL" id="GFH63052.1"/>
    </source>
</evidence>
<dbReference type="Proteomes" id="UP000505077">
    <property type="component" value="Unassembled WGS sequence"/>
</dbReference>
<dbReference type="SMART" id="SM00382">
    <property type="entry name" value="AAA"/>
    <property type="match status" value="1"/>
</dbReference>
<dbReference type="InterPro" id="IPR003439">
    <property type="entry name" value="ABC_transporter-like_ATP-bd"/>
</dbReference>
<evidence type="ECO:0000256" key="3">
    <source>
        <dbReference type="ARBA" id="ARBA00022840"/>
    </source>
</evidence>
<dbReference type="GO" id="GO:0005524">
    <property type="term" value="F:ATP binding"/>
    <property type="evidence" value="ECO:0007669"/>
    <property type="project" value="UniProtKB-KW"/>
</dbReference>
<comment type="caution">
    <text evidence="5">The sequence shown here is derived from an EMBL/GenBank/DDBJ whole genome shotgun (WGS) entry which is preliminary data.</text>
</comment>
<dbReference type="EMBL" id="BLLL01000008">
    <property type="protein sequence ID" value="GFH63052.1"/>
    <property type="molecule type" value="Genomic_DNA"/>
</dbReference>
<sequence length="247" mass="27801">MINVRLRKIFRTNDAPFSLDVDFSIRGKTAVLFGPSGSGKSLTLHCLAGLVRPDGGSIRLKERILYDNTVFIPARHRRIGYMFQDYALFPHLNVLQNVAYARSGFFARHPRRDDRETAMLERFGIGHLSRRMPGQLSGGQRQRVALARALNADPELLLLDEPFSALDTLLRERLRRELRDLFATLTIPVIIITHDPEDVDIFAADIILYGAGNARPVPDYQEIRAGFASAGDCLRRLQETAVMPESS</sequence>
<dbReference type="InterPro" id="IPR027417">
    <property type="entry name" value="P-loop_NTPase"/>
</dbReference>
<dbReference type="PROSITE" id="PS50893">
    <property type="entry name" value="ABC_TRANSPORTER_2"/>
    <property type="match status" value="1"/>
</dbReference>
<gene>
    <name evidence="5" type="primary">modC</name>
    <name evidence="5" type="ORF">ZNDK_0823</name>
</gene>
<dbReference type="Pfam" id="PF00005">
    <property type="entry name" value="ABC_tran"/>
    <property type="match status" value="1"/>
</dbReference>
<dbReference type="InterPro" id="IPR017871">
    <property type="entry name" value="ABC_transporter-like_CS"/>
</dbReference>
<accession>A0A6L2R6H3</accession>
<proteinExistence type="predicted"/>
<keyword evidence="3 5" id="KW-0067">ATP-binding</keyword>
<evidence type="ECO:0000256" key="2">
    <source>
        <dbReference type="ARBA" id="ARBA00022741"/>
    </source>
</evidence>